<organism evidence="4 5">
    <name type="scientific">Mycena alexandri</name>
    <dbReference type="NCBI Taxonomy" id="1745969"/>
    <lineage>
        <taxon>Eukaryota</taxon>
        <taxon>Fungi</taxon>
        <taxon>Dikarya</taxon>
        <taxon>Basidiomycota</taxon>
        <taxon>Agaricomycotina</taxon>
        <taxon>Agaricomycetes</taxon>
        <taxon>Agaricomycetidae</taxon>
        <taxon>Agaricales</taxon>
        <taxon>Marasmiineae</taxon>
        <taxon>Mycenaceae</taxon>
        <taxon>Mycena</taxon>
    </lineage>
</organism>
<evidence type="ECO:0000313" key="5">
    <source>
        <dbReference type="Proteomes" id="UP001218188"/>
    </source>
</evidence>
<evidence type="ECO:0000256" key="1">
    <source>
        <dbReference type="SAM" id="MobiDB-lite"/>
    </source>
</evidence>
<comment type="caution">
    <text evidence="4">The sequence shown here is derived from an EMBL/GenBank/DDBJ whole genome shotgun (WGS) entry which is preliminary data.</text>
</comment>
<reference evidence="4" key="1">
    <citation type="submission" date="2023-03" db="EMBL/GenBank/DDBJ databases">
        <title>Massive genome expansion in bonnet fungi (Mycena s.s.) driven by repeated elements and novel gene families across ecological guilds.</title>
        <authorList>
            <consortium name="Lawrence Berkeley National Laboratory"/>
            <person name="Harder C.B."/>
            <person name="Miyauchi S."/>
            <person name="Viragh M."/>
            <person name="Kuo A."/>
            <person name="Thoen E."/>
            <person name="Andreopoulos B."/>
            <person name="Lu D."/>
            <person name="Skrede I."/>
            <person name="Drula E."/>
            <person name="Henrissat B."/>
            <person name="Morin E."/>
            <person name="Kohler A."/>
            <person name="Barry K."/>
            <person name="LaButti K."/>
            <person name="Morin E."/>
            <person name="Salamov A."/>
            <person name="Lipzen A."/>
            <person name="Mereny Z."/>
            <person name="Hegedus B."/>
            <person name="Baldrian P."/>
            <person name="Stursova M."/>
            <person name="Weitz H."/>
            <person name="Taylor A."/>
            <person name="Grigoriev I.V."/>
            <person name="Nagy L.G."/>
            <person name="Martin F."/>
            <person name="Kauserud H."/>
        </authorList>
    </citation>
    <scope>NUCLEOTIDE SEQUENCE</scope>
    <source>
        <strain evidence="4">CBHHK200</strain>
    </source>
</reference>
<dbReference type="Pfam" id="PF18758">
    <property type="entry name" value="KDZ"/>
    <property type="match status" value="1"/>
</dbReference>
<evidence type="ECO:0000256" key="2">
    <source>
        <dbReference type="SAM" id="Phobius"/>
    </source>
</evidence>
<feature type="region of interest" description="Disordered" evidence="1">
    <location>
        <begin position="959"/>
        <end position="988"/>
    </location>
</feature>
<evidence type="ECO:0000259" key="3">
    <source>
        <dbReference type="Pfam" id="PF18803"/>
    </source>
</evidence>
<feature type="compositionally biased region" description="Gly residues" evidence="1">
    <location>
        <begin position="970"/>
        <end position="988"/>
    </location>
</feature>
<feature type="transmembrane region" description="Helical" evidence="2">
    <location>
        <begin position="378"/>
        <end position="396"/>
    </location>
</feature>
<name>A0AAD6WSD3_9AGAR</name>
<dbReference type="AlphaFoldDB" id="A0AAD6WSD3"/>
<dbReference type="Proteomes" id="UP001218188">
    <property type="component" value="Unassembled WGS sequence"/>
</dbReference>
<dbReference type="InterPro" id="IPR041457">
    <property type="entry name" value="CxC2_KDZ-assoc"/>
</dbReference>
<evidence type="ECO:0000313" key="4">
    <source>
        <dbReference type="EMBL" id="KAJ7023225.1"/>
    </source>
</evidence>
<keyword evidence="2" id="KW-0472">Membrane</keyword>
<keyword evidence="2" id="KW-0812">Transmembrane</keyword>
<sequence length="988" mass="112231">MQVFIRGYRDETLDEMLRAEGRGSAEFFKGCAKCKIANPLFWCARQSCIGPGMYCEKCIVEQHRQLPTHMIEKWNGEFFRALPQNKLAVEARLQLGHVPGSYCPKATAAHKDFVVIDTHGIRTVKLNFCGCDSTITHRQQLMRACLWPVTSLDPQTCATFNAIRLFEVQNCLGKISAYDFVRSLELLSNDDGLAAPADRRRAFRAIVRQYRMMTMLKRGGRGHADSGVGGTGQGELALDCRMCPQPEKNLPEGWSEIDWDRMDEDQRYKYYLLLAEDANFKLINRNVSSEERDPVVDDGAGYFCNRADYAAHIRKHVDEEEMSSCSGFQAMFLANAKKVKGLRSTGVGGVTCARHNMWRPNGMGDLQAGERRFCNMDFIFFSAVLNFALLWLVLSYDIACQFSKNIWTRMEGLPEKYHLQIDRLNVRWMVPNFHLPPHKKGCHSAFSFHWLWGAGCTHGETVEQNWEFLNGAAAATKLMGLGARLTMLEGLLGFHNWRRLVSHRLILKRRMAEAIKEGRAHKTLFDAFHAGLSAALPEAVEEWKTWVEDWEKNRHVENEKNSPYEYTEAATTLKDVQLKLATEEYDHTGDGTKLEREETPSTFLAMGLGIEEAQRQLAVNIKAVGPNPTTSQRLEIIKRRTQLRGRIKAFRKQQKTYMPKVRRYLTASQRLVWDRDDKEPEATRLFMPSDLPNAGARVKACAAGLDSVEARLRTGEAGEALDGLRAGLRTRTATTRFKVRNWSGQRVLTRGQGILRQINLKIHGNKLRYRYARQALLKLKGHGAWEEEFKVLTEDDVRALNERALTEEEKASREHLRMAGEVPEEGGIAALGDVVSGETHRHLSWIWYAVSKKEGEDERLHEALRVEWCKAYLRSRRWREELVLVEEEMRRTIEYGDWARRRWLTRATARTVLLGKSEAMSAEVAEGVRAYALEQADREQRTNEELRVQWADTSARRAISAGRKSAGSAGDCGGGGQGEHEVGGGVGV</sequence>
<dbReference type="PANTHER" id="PTHR33096:SF1">
    <property type="entry name" value="CXC1-LIKE CYSTEINE CLUSTER ASSOCIATED WITH KDZ TRANSPOSASES DOMAIN-CONTAINING PROTEIN"/>
    <property type="match status" value="1"/>
</dbReference>
<keyword evidence="5" id="KW-1185">Reference proteome</keyword>
<protein>
    <recommendedName>
        <fullName evidence="3">CxC2-like cysteine cluster KDZ transposase-associated domain-containing protein</fullName>
    </recommendedName>
</protein>
<feature type="domain" description="CxC2-like cysteine cluster KDZ transposase-associated" evidence="3">
    <location>
        <begin position="91"/>
        <end position="190"/>
    </location>
</feature>
<proteinExistence type="predicted"/>
<dbReference type="Pfam" id="PF18803">
    <property type="entry name" value="CxC2"/>
    <property type="match status" value="1"/>
</dbReference>
<gene>
    <name evidence="4" type="ORF">C8F04DRAFT_970391</name>
</gene>
<dbReference type="PANTHER" id="PTHR33096">
    <property type="entry name" value="CXC2 DOMAIN-CONTAINING PROTEIN"/>
    <property type="match status" value="1"/>
</dbReference>
<keyword evidence="2" id="KW-1133">Transmembrane helix</keyword>
<dbReference type="EMBL" id="JARJCM010000192">
    <property type="protein sequence ID" value="KAJ7023225.1"/>
    <property type="molecule type" value="Genomic_DNA"/>
</dbReference>
<accession>A0AAD6WSD3</accession>
<dbReference type="InterPro" id="IPR040521">
    <property type="entry name" value="KDZ"/>
</dbReference>